<name>A0A6J5XXB8_PRUAR</name>
<gene>
    <name evidence="2" type="ORF">ORAREDHAP_LOCUS43360</name>
</gene>
<dbReference type="PANTHER" id="PTHR11439:SF461">
    <property type="entry name" value="OS10G0432200 PROTEIN"/>
    <property type="match status" value="1"/>
</dbReference>
<evidence type="ECO:0000313" key="3">
    <source>
        <dbReference type="Proteomes" id="UP000507245"/>
    </source>
</evidence>
<dbReference type="AlphaFoldDB" id="A0A6J5XXB8"/>
<keyword evidence="3" id="KW-1185">Reference proteome</keyword>
<sequence>MDVNNAGEVCHLQKALYGLKQAPRAWFEKFSAVIGSLGFQSSSHDPALFVRSTSDLGPLRYFLGIEVASSPKGYLLSQSKYAANVLQKTHITYTRVANTPPELNVRYTPSNGAPLDDPTLYHTIVRSLVYLIITRLDIEYVVHIASQFVSSPTTLHWAAVIRILRYLRGMLFQSLLLPSTSTLEL</sequence>
<dbReference type="Proteomes" id="UP000507245">
    <property type="component" value="Unassembled WGS sequence"/>
</dbReference>
<dbReference type="PANTHER" id="PTHR11439">
    <property type="entry name" value="GAG-POL-RELATED RETROTRANSPOSON"/>
    <property type="match status" value="1"/>
</dbReference>
<dbReference type="Pfam" id="PF07727">
    <property type="entry name" value="RVT_2"/>
    <property type="match status" value="1"/>
</dbReference>
<evidence type="ECO:0000259" key="1">
    <source>
        <dbReference type="Pfam" id="PF07727"/>
    </source>
</evidence>
<organism evidence="2 3">
    <name type="scientific">Prunus armeniaca</name>
    <name type="common">Apricot</name>
    <name type="synonym">Armeniaca vulgaris</name>
    <dbReference type="NCBI Taxonomy" id="36596"/>
    <lineage>
        <taxon>Eukaryota</taxon>
        <taxon>Viridiplantae</taxon>
        <taxon>Streptophyta</taxon>
        <taxon>Embryophyta</taxon>
        <taxon>Tracheophyta</taxon>
        <taxon>Spermatophyta</taxon>
        <taxon>Magnoliopsida</taxon>
        <taxon>eudicotyledons</taxon>
        <taxon>Gunneridae</taxon>
        <taxon>Pentapetalae</taxon>
        <taxon>rosids</taxon>
        <taxon>fabids</taxon>
        <taxon>Rosales</taxon>
        <taxon>Rosaceae</taxon>
        <taxon>Amygdaloideae</taxon>
        <taxon>Amygdaleae</taxon>
        <taxon>Prunus</taxon>
    </lineage>
</organism>
<reference evidence="3" key="1">
    <citation type="journal article" date="2020" name="Genome Biol.">
        <title>Gamete binning: chromosome-level and haplotype-resolved genome assembly enabled by high-throughput single-cell sequencing of gamete genomes.</title>
        <authorList>
            <person name="Campoy J.A."/>
            <person name="Sun H."/>
            <person name="Goel M."/>
            <person name="Jiao W.-B."/>
            <person name="Folz-Donahue K."/>
            <person name="Wang N."/>
            <person name="Rubio M."/>
            <person name="Liu C."/>
            <person name="Kukat C."/>
            <person name="Ruiz D."/>
            <person name="Huettel B."/>
            <person name="Schneeberger K."/>
        </authorList>
    </citation>
    <scope>NUCLEOTIDE SEQUENCE [LARGE SCALE GENOMIC DNA]</scope>
    <source>
        <strain evidence="3">cv. Rojo Pasion</strain>
    </source>
</reference>
<protein>
    <recommendedName>
        <fullName evidence="1">Reverse transcriptase Ty1/copia-type domain-containing protein</fullName>
    </recommendedName>
</protein>
<dbReference type="OrthoDB" id="1164186at2759"/>
<dbReference type="EMBL" id="CAEKKB010000007">
    <property type="protein sequence ID" value="CAB4316903.1"/>
    <property type="molecule type" value="Genomic_DNA"/>
</dbReference>
<proteinExistence type="predicted"/>
<accession>A0A6J5XXB8</accession>
<feature type="domain" description="Reverse transcriptase Ty1/copia-type" evidence="1">
    <location>
        <begin position="4"/>
        <end position="52"/>
    </location>
</feature>
<evidence type="ECO:0000313" key="2">
    <source>
        <dbReference type="EMBL" id="CAB4316903.1"/>
    </source>
</evidence>
<dbReference type="InterPro" id="IPR013103">
    <property type="entry name" value="RVT_2"/>
</dbReference>